<dbReference type="InterPro" id="IPR029068">
    <property type="entry name" value="Glyas_Bleomycin-R_OHBP_Dase"/>
</dbReference>
<organism evidence="2 3">
    <name type="scientific">Mycobacterium colombiense CECT 3035</name>
    <dbReference type="NCBI Taxonomy" id="1041522"/>
    <lineage>
        <taxon>Bacteria</taxon>
        <taxon>Bacillati</taxon>
        <taxon>Actinomycetota</taxon>
        <taxon>Actinomycetes</taxon>
        <taxon>Mycobacteriales</taxon>
        <taxon>Mycobacteriaceae</taxon>
        <taxon>Mycobacterium</taxon>
        <taxon>Mycobacterium avium complex (MAC)</taxon>
    </lineage>
</organism>
<evidence type="ECO:0000313" key="3">
    <source>
        <dbReference type="Proteomes" id="UP000006455"/>
    </source>
</evidence>
<dbReference type="AlphaFoldDB" id="J4TIU4"/>
<reference evidence="2 3" key="1">
    <citation type="journal article" date="2011" name="J. Bacteriol.">
        <title>Genome sequence of the Mycobacterium colombiense type strain, CECT 3035.</title>
        <authorList>
            <person name="Gonzalez-Perez M."/>
            <person name="Murcia M.I."/>
            <person name="Landsman D."/>
            <person name="Jordan I.K."/>
            <person name="Marino-Ramirez L."/>
        </authorList>
    </citation>
    <scope>NUCLEOTIDE SEQUENCE [LARGE SCALE GENOMIC DNA]</scope>
    <source>
        <strain evidence="2 3">CECT 3035</strain>
    </source>
</reference>
<evidence type="ECO:0000313" key="2">
    <source>
        <dbReference type="EMBL" id="EJO89483.1"/>
    </source>
</evidence>
<dbReference type="eggNOG" id="COG0346">
    <property type="taxonomic scope" value="Bacteria"/>
</dbReference>
<dbReference type="GeneID" id="31526384"/>
<dbReference type="Pfam" id="PF13669">
    <property type="entry name" value="Glyoxalase_4"/>
    <property type="match status" value="1"/>
</dbReference>
<proteinExistence type="predicted"/>
<evidence type="ECO:0000259" key="1">
    <source>
        <dbReference type="PROSITE" id="PS51819"/>
    </source>
</evidence>
<comment type="caution">
    <text evidence="2">The sequence shown here is derived from an EMBL/GenBank/DDBJ whole genome shotgun (WGS) entry which is preliminary data.</text>
</comment>
<accession>J4TIU4</accession>
<feature type="domain" description="VOC" evidence="1">
    <location>
        <begin position="9"/>
        <end position="142"/>
    </location>
</feature>
<dbReference type="PROSITE" id="PS51819">
    <property type="entry name" value="VOC"/>
    <property type="match status" value="1"/>
</dbReference>
<protein>
    <recommendedName>
        <fullName evidence="1">VOC domain-containing protein</fullName>
    </recommendedName>
</protein>
<dbReference type="STRING" id="1041522.GCA_002105755_02116"/>
<dbReference type="Proteomes" id="UP000006455">
    <property type="component" value="Unassembled WGS sequence"/>
</dbReference>
<name>J4TIU4_9MYCO</name>
<dbReference type="Gene3D" id="3.10.180.10">
    <property type="entry name" value="2,3-Dihydroxybiphenyl 1,2-Dioxygenase, domain 1"/>
    <property type="match status" value="1"/>
</dbReference>
<dbReference type="OrthoDB" id="5185674at2"/>
<dbReference type="SUPFAM" id="SSF54593">
    <property type="entry name" value="Glyoxalase/Bleomycin resistance protein/Dihydroxybiphenyl dioxygenase"/>
    <property type="match status" value="1"/>
</dbReference>
<sequence>MTPLIKFTDLYHTGIVVEDVDAAKAEYSDLTGVTWGPEGEVDMPVCLPDGPTTVSFRFAYTTQGPHHLELVRQIPGTLWTVSGPGQVHHLGYWCDDVEAASAELTRRGLPLCAKIGVDDPDAAAPFVIHQARTGAYVELVDAAMRPVIFGGQS</sequence>
<dbReference type="EMBL" id="AFVW02000002">
    <property type="protein sequence ID" value="EJO89483.1"/>
    <property type="molecule type" value="Genomic_DNA"/>
</dbReference>
<gene>
    <name evidence="2" type="ORF">MCOL_V204820</name>
</gene>
<dbReference type="RefSeq" id="WP_007769996.1">
    <property type="nucleotide sequence ID" value="NZ_AFVW02000002.1"/>
</dbReference>
<dbReference type="InterPro" id="IPR037523">
    <property type="entry name" value="VOC_core"/>
</dbReference>